<evidence type="ECO:0000313" key="3">
    <source>
        <dbReference type="Proteomes" id="UP001054837"/>
    </source>
</evidence>
<evidence type="ECO:0000313" key="2">
    <source>
        <dbReference type="EMBL" id="GIY33526.1"/>
    </source>
</evidence>
<dbReference type="AlphaFoldDB" id="A0AAV4SJY8"/>
<organism evidence="2 3">
    <name type="scientific">Caerostris darwini</name>
    <dbReference type="NCBI Taxonomy" id="1538125"/>
    <lineage>
        <taxon>Eukaryota</taxon>
        <taxon>Metazoa</taxon>
        <taxon>Ecdysozoa</taxon>
        <taxon>Arthropoda</taxon>
        <taxon>Chelicerata</taxon>
        <taxon>Arachnida</taxon>
        <taxon>Araneae</taxon>
        <taxon>Araneomorphae</taxon>
        <taxon>Entelegynae</taxon>
        <taxon>Araneoidea</taxon>
        <taxon>Araneidae</taxon>
        <taxon>Caerostris</taxon>
    </lineage>
</organism>
<evidence type="ECO:0000256" key="1">
    <source>
        <dbReference type="SAM" id="MobiDB-lite"/>
    </source>
</evidence>
<dbReference type="Proteomes" id="UP001054837">
    <property type="component" value="Unassembled WGS sequence"/>
</dbReference>
<comment type="caution">
    <text evidence="2">The sequence shown here is derived from an EMBL/GenBank/DDBJ whole genome shotgun (WGS) entry which is preliminary data.</text>
</comment>
<name>A0AAV4SJY8_9ARAC</name>
<feature type="compositionally biased region" description="Basic residues" evidence="1">
    <location>
        <begin position="1"/>
        <end position="13"/>
    </location>
</feature>
<sequence>MKRHIRKKAHQAHCRTQTSLRPSDMQGHPRHSQRQTCQQPPSLLFSFSSPFAFGSKSQRLKQNERRGPEKPWAAVEPPDNKFGGRITLSSPIRGHPCSRERERERDVAQLTPWDGDLLRSSFWSYFG</sequence>
<accession>A0AAV4SJY8</accession>
<reference evidence="2 3" key="1">
    <citation type="submission" date="2021-06" db="EMBL/GenBank/DDBJ databases">
        <title>Caerostris darwini draft genome.</title>
        <authorList>
            <person name="Kono N."/>
            <person name="Arakawa K."/>
        </authorList>
    </citation>
    <scope>NUCLEOTIDE SEQUENCE [LARGE SCALE GENOMIC DNA]</scope>
</reference>
<feature type="region of interest" description="Disordered" evidence="1">
    <location>
        <begin position="55"/>
        <end position="103"/>
    </location>
</feature>
<proteinExistence type="predicted"/>
<keyword evidence="3" id="KW-1185">Reference proteome</keyword>
<gene>
    <name evidence="2" type="ORF">CDAR_269661</name>
</gene>
<protein>
    <submittedName>
        <fullName evidence="2">Uncharacterized protein</fullName>
    </submittedName>
</protein>
<feature type="region of interest" description="Disordered" evidence="1">
    <location>
        <begin position="1"/>
        <end position="41"/>
    </location>
</feature>
<dbReference type="EMBL" id="BPLQ01007949">
    <property type="protein sequence ID" value="GIY33526.1"/>
    <property type="molecule type" value="Genomic_DNA"/>
</dbReference>